<name>A0A0R1S109_9LACO</name>
<dbReference type="PATRIC" id="fig|1423747.3.peg.1887"/>
<dbReference type="AlphaFoldDB" id="A0A0R1S109"/>
<dbReference type="OrthoDB" id="9806476at2"/>
<accession>A0A0R1S109</accession>
<gene>
    <name evidence="2" type="ORF">FC69_GL001858</name>
</gene>
<protein>
    <recommendedName>
        <fullName evidence="1">Thoeris anti-defense 2-like domain-containing protein</fullName>
    </recommendedName>
</protein>
<organism evidence="2 3">
    <name type="scientific">Latilactobacillus fuchuensis DSM 14340 = JCM 11249</name>
    <dbReference type="NCBI Taxonomy" id="1423747"/>
    <lineage>
        <taxon>Bacteria</taxon>
        <taxon>Bacillati</taxon>
        <taxon>Bacillota</taxon>
        <taxon>Bacilli</taxon>
        <taxon>Lactobacillales</taxon>
        <taxon>Lactobacillaceae</taxon>
        <taxon>Latilactobacillus</taxon>
    </lineage>
</organism>
<dbReference type="STRING" id="1423747.FC69_GL001858"/>
<comment type="caution">
    <text evidence="2">The sequence shown here is derived from an EMBL/GenBank/DDBJ whole genome shotgun (WGS) entry which is preliminary data.</text>
</comment>
<feature type="domain" description="Thoeris anti-defense 2-like" evidence="1">
    <location>
        <begin position="1"/>
        <end position="73"/>
    </location>
</feature>
<sequence length="74" mass="8813">MEFSDALKQLKKGQKIRRTSWSQAEEFVFEVKEQQWQGQEINPFMLIKTKEIPAYSMFQPNSCEVLANDWELVE</sequence>
<dbReference type="InterPro" id="IPR021361">
    <property type="entry name" value="Tad2-like_dom"/>
</dbReference>
<evidence type="ECO:0000259" key="1">
    <source>
        <dbReference type="Pfam" id="PF11195"/>
    </source>
</evidence>
<dbReference type="Pfam" id="PF11195">
    <property type="entry name" value="Tad2-like"/>
    <property type="match status" value="1"/>
</dbReference>
<evidence type="ECO:0000313" key="2">
    <source>
        <dbReference type="EMBL" id="KRL59099.1"/>
    </source>
</evidence>
<dbReference type="Proteomes" id="UP000051264">
    <property type="component" value="Unassembled WGS sequence"/>
</dbReference>
<proteinExistence type="predicted"/>
<reference evidence="2 3" key="1">
    <citation type="journal article" date="2015" name="Genome Announc.">
        <title>Expanding the biotechnology potential of lactobacilli through comparative genomics of 213 strains and associated genera.</title>
        <authorList>
            <person name="Sun Z."/>
            <person name="Harris H.M."/>
            <person name="McCann A."/>
            <person name="Guo C."/>
            <person name="Argimon S."/>
            <person name="Zhang W."/>
            <person name="Yang X."/>
            <person name="Jeffery I.B."/>
            <person name="Cooney J.C."/>
            <person name="Kagawa T.F."/>
            <person name="Liu W."/>
            <person name="Song Y."/>
            <person name="Salvetti E."/>
            <person name="Wrobel A."/>
            <person name="Rasinkangas P."/>
            <person name="Parkhill J."/>
            <person name="Rea M.C."/>
            <person name="O'Sullivan O."/>
            <person name="Ritari J."/>
            <person name="Douillard F.P."/>
            <person name="Paul Ross R."/>
            <person name="Yang R."/>
            <person name="Briner A.E."/>
            <person name="Felis G.E."/>
            <person name="de Vos W.M."/>
            <person name="Barrangou R."/>
            <person name="Klaenhammer T.R."/>
            <person name="Caufield P.W."/>
            <person name="Cui Y."/>
            <person name="Zhang H."/>
            <person name="O'Toole P.W."/>
        </authorList>
    </citation>
    <scope>NUCLEOTIDE SEQUENCE [LARGE SCALE GENOMIC DNA]</scope>
    <source>
        <strain evidence="2 3">DSM 14340</strain>
    </source>
</reference>
<dbReference type="RefSeq" id="WP_025082988.1">
    <property type="nucleotide sequence ID" value="NZ_AZEX01000055.1"/>
</dbReference>
<evidence type="ECO:0000313" key="3">
    <source>
        <dbReference type="Proteomes" id="UP000051264"/>
    </source>
</evidence>
<dbReference type="eggNOG" id="ENOG50330X0">
    <property type="taxonomic scope" value="Bacteria"/>
</dbReference>
<dbReference type="EMBL" id="AZEX01000055">
    <property type="protein sequence ID" value="KRL59099.1"/>
    <property type="molecule type" value="Genomic_DNA"/>
</dbReference>